<feature type="domain" description="Intermembrane lipid transfer protein VPS13-like C-terminal" evidence="1">
    <location>
        <begin position="415"/>
        <end position="521"/>
    </location>
</feature>
<feature type="non-terminal residue" evidence="2">
    <location>
        <position position="558"/>
    </location>
</feature>
<dbReference type="EMBL" id="KK114195">
    <property type="protein sequence ID" value="KFM61882.1"/>
    <property type="molecule type" value="Genomic_DNA"/>
</dbReference>
<organism evidence="2 3">
    <name type="scientific">Stegodyphus mimosarum</name>
    <name type="common">African social velvet spider</name>
    <dbReference type="NCBI Taxonomy" id="407821"/>
    <lineage>
        <taxon>Eukaryota</taxon>
        <taxon>Metazoa</taxon>
        <taxon>Ecdysozoa</taxon>
        <taxon>Arthropoda</taxon>
        <taxon>Chelicerata</taxon>
        <taxon>Arachnida</taxon>
        <taxon>Araneae</taxon>
        <taxon>Araneomorphae</taxon>
        <taxon>Entelegynae</taxon>
        <taxon>Eresoidea</taxon>
        <taxon>Eresidae</taxon>
        <taxon>Stegodyphus</taxon>
    </lineage>
</organism>
<evidence type="ECO:0000259" key="1">
    <source>
        <dbReference type="Pfam" id="PF25037"/>
    </source>
</evidence>
<reference evidence="2 3" key="1">
    <citation type="submission" date="2013-11" db="EMBL/GenBank/DDBJ databases">
        <title>Genome sequencing of Stegodyphus mimosarum.</title>
        <authorList>
            <person name="Bechsgaard J."/>
        </authorList>
    </citation>
    <scope>NUCLEOTIDE SEQUENCE [LARGE SCALE GENOMIC DNA]</scope>
</reference>
<evidence type="ECO:0000313" key="2">
    <source>
        <dbReference type="EMBL" id="KFM61882.1"/>
    </source>
</evidence>
<accession>A0A087T9U3</accession>
<dbReference type="PANTHER" id="PTHR16166:SF146">
    <property type="entry name" value="VACUOLAR PROTEIN SORTING-ASSOCIATED PROTEIN 13A-LIKE ISOFORM X1"/>
    <property type="match status" value="1"/>
</dbReference>
<dbReference type="OMA" id="AFDFGFI"/>
<dbReference type="GO" id="GO:0045053">
    <property type="term" value="P:protein retention in Golgi apparatus"/>
    <property type="evidence" value="ECO:0007669"/>
    <property type="project" value="TreeGrafter"/>
</dbReference>
<dbReference type="InterPro" id="IPR026847">
    <property type="entry name" value="VPS13"/>
</dbReference>
<sequence length="558" mass="63306">MQMMKPFFGQLRRFYSPAFWCQIRKSRNQTYAHLKIHRFQVDNQLPDAIFPTVLYPGTTPQYVVRRSGPKPFFETALLLHSSRSNKTLKFWKVLIQEMHLCLDKGFLVSLQDMCGYFSQSSDEIQKLKEDMKIAQTPLYDPQQKSKRWSKKRYSFEYVHLSPIVIHFSFSPRGPSSKGDMVDLLLNSVGATLSEVKDVEIRLAFFERRGSSAHPRDLLTDVRKHYRSQVIQQIYVLVLGLDILGNPFGLLKDFTRGLGDFFYEPYLGSIKGPDEFAESLARGAQSLLGHVIGGSAGAISLVTGSIGQTLSVLTFDDDYRKKRQQRLQLQTHSLPDALCTAAKSFIFGVVLGLSGIVVHPVTGGQQEGVEGFFRGIGKGLLGLITKPAGGVMDMVSMAFDGIRRAAEMGERVVLRMRLPRYINPTEGLRPYSPFLASGCHLMEQLSKGHYAETDIYWAHAPLDGSRVALLTNRHMFLLEKGRFWGGWDIEWVVSVDDVLTVPHIQGNNLVIKVKQEDWILNFAGDERYIRNDNPLVLEWLKEKIEKVLLFNTREKPCPL</sequence>
<dbReference type="STRING" id="407821.A0A087T9U3"/>
<dbReference type="InterPro" id="IPR056748">
    <property type="entry name" value="VPS13-like_C"/>
</dbReference>
<proteinExistence type="predicted"/>
<dbReference type="PANTHER" id="PTHR16166">
    <property type="entry name" value="VACUOLAR PROTEIN SORTING-ASSOCIATED PROTEIN VPS13"/>
    <property type="match status" value="1"/>
</dbReference>
<dbReference type="AlphaFoldDB" id="A0A087T9U3"/>
<dbReference type="Pfam" id="PF25037">
    <property type="entry name" value="VPS13_C"/>
    <property type="match status" value="1"/>
</dbReference>
<dbReference type="OrthoDB" id="6423865at2759"/>
<name>A0A087T9U3_STEMI</name>
<gene>
    <name evidence="2" type="ORF">X975_18594</name>
</gene>
<evidence type="ECO:0000313" key="3">
    <source>
        <dbReference type="Proteomes" id="UP000054359"/>
    </source>
</evidence>
<dbReference type="GO" id="GO:0006623">
    <property type="term" value="P:protein targeting to vacuole"/>
    <property type="evidence" value="ECO:0007669"/>
    <property type="project" value="TreeGrafter"/>
</dbReference>
<keyword evidence="3" id="KW-1185">Reference proteome</keyword>
<protein>
    <submittedName>
        <fullName evidence="2">Vacuolar protein sorting-associated protein 13C</fullName>
    </submittedName>
</protein>
<dbReference type="Proteomes" id="UP000054359">
    <property type="component" value="Unassembled WGS sequence"/>
</dbReference>